<dbReference type="InterPro" id="IPR018181">
    <property type="entry name" value="Heat_shock_70_CS"/>
</dbReference>
<dbReference type="Pfam" id="PF00012">
    <property type="entry name" value="HSP70"/>
    <property type="match status" value="1"/>
</dbReference>
<dbReference type="PANTHER" id="PTHR19375">
    <property type="entry name" value="HEAT SHOCK PROTEIN 70KDA"/>
    <property type="match status" value="1"/>
</dbReference>
<sequence>MAAVGIDLGTTNSCVAICQNGVVEILTDDEQQPTIPSCVSFTDGGVLIGREAKIQLELNPENTIYDFKRLIGRRYDDPMIKEDTKHWPFSVVQEDGRVKIEVHYKGQLEKFLPEKLAAMLLSKIKKMAENILEEHVTDAVITVPAYFNSLQREAIKSAGEIAKLNVLQVLDEPTAAAIAYGFGNNQGGRQLVLVFDFGGGTLDVSVLSVEDKNIVVKATAGDNHLGGEDFDQNIANYMVERIKDKHNIDITAKKKIVQYLHLQCEKAKQELSSATSTNFVVEPIDFGKIYHGYLTREKFNDLNSELFKKALTKVSQALEDAKLKPEEINEVILVGGSVRIPKIQQILSEYFTGEKINKTVNPDEVVARGAAIYAAYLKNKSLEQSYDIEVVNVVPYSLGTECYSGQMDVLIKRNTPIPAKASMLTRTVRDNQSRIRYRIYEGEHLMAKDNQYLNEFSLDNLTLAPRGQIKVLVEFKIDENGILTVSASECDKKNIKHLQIKQNYESLCQEDIDRIAAEVEALRQDNEEHLERLSVWNELEALTYRVEEKVRSLKDQNPSDRTKYGNVEKRCDETFHWLQTNQTAPLNEYSKRKMEMEEIWSSLAIP</sequence>
<evidence type="ECO:0000256" key="5">
    <source>
        <dbReference type="RuleBase" id="RU003322"/>
    </source>
</evidence>
<dbReference type="GO" id="GO:0140662">
    <property type="term" value="F:ATP-dependent protein folding chaperone"/>
    <property type="evidence" value="ECO:0007669"/>
    <property type="project" value="InterPro"/>
</dbReference>
<keyword evidence="3 5" id="KW-0067">ATP-binding</keyword>
<dbReference type="Gene3D" id="3.90.640.10">
    <property type="entry name" value="Actin, Chain A, domain 4"/>
    <property type="match status" value="1"/>
</dbReference>
<accession>A0AAV2TJV6</accession>
<evidence type="ECO:0000313" key="8">
    <source>
        <dbReference type="Proteomes" id="UP001497525"/>
    </source>
</evidence>
<dbReference type="InterPro" id="IPR029048">
    <property type="entry name" value="HSP70_C_sf"/>
</dbReference>
<evidence type="ECO:0000256" key="2">
    <source>
        <dbReference type="ARBA" id="ARBA00022741"/>
    </source>
</evidence>
<protein>
    <submittedName>
        <fullName evidence="7">Uncharacterized protein</fullName>
    </submittedName>
</protein>
<name>A0AAV2TJV6_CALDB</name>
<dbReference type="InterPro" id="IPR043129">
    <property type="entry name" value="ATPase_NBD"/>
</dbReference>
<proteinExistence type="inferred from homology"/>
<dbReference type="FunFam" id="3.90.640.10:FF:000003">
    <property type="entry name" value="Molecular chaperone DnaK"/>
    <property type="match status" value="1"/>
</dbReference>
<keyword evidence="4" id="KW-0143">Chaperone</keyword>
<dbReference type="Gene3D" id="2.60.34.10">
    <property type="entry name" value="Substrate Binding Domain Of DNAk, Chain A, domain 1"/>
    <property type="match status" value="1"/>
</dbReference>
<evidence type="ECO:0000256" key="6">
    <source>
        <dbReference type="SAM" id="Coils"/>
    </source>
</evidence>
<keyword evidence="6" id="KW-0175">Coiled coil</keyword>
<dbReference type="FunFam" id="3.30.30.30:FF:000001">
    <property type="entry name" value="heat shock 70 kDa protein-like"/>
    <property type="match status" value="1"/>
</dbReference>
<dbReference type="EMBL" id="CAXLJL010000345">
    <property type="protein sequence ID" value="CAL5136637.1"/>
    <property type="molecule type" value="Genomic_DNA"/>
</dbReference>
<evidence type="ECO:0000256" key="1">
    <source>
        <dbReference type="ARBA" id="ARBA00007381"/>
    </source>
</evidence>
<dbReference type="AlphaFoldDB" id="A0AAV2TJV6"/>
<dbReference type="FunFam" id="3.30.420.40:FF:000046">
    <property type="entry name" value="Chaperone protein HscA"/>
    <property type="match status" value="1"/>
</dbReference>
<evidence type="ECO:0000256" key="4">
    <source>
        <dbReference type="ARBA" id="ARBA00023186"/>
    </source>
</evidence>
<feature type="coiled-coil region" evidence="6">
    <location>
        <begin position="512"/>
        <end position="539"/>
    </location>
</feature>
<dbReference type="Gene3D" id="3.30.420.40">
    <property type="match status" value="2"/>
</dbReference>
<dbReference type="Gene3D" id="1.20.1270.10">
    <property type="match status" value="1"/>
</dbReference>
<keyword evidence="2 5" id="KW-0547">Nucleotide-binding</keyword>
<comment type="similarity">
    <text evidence="1 5">Belongs to the heat shock protein 70 family.</text>
</comment>
<dbReference type="GO" id="GO:0005524">
    <property type="term" value="F:ATP binding"/>
    <property type="evidence" value="ECO:0007669"/>
    <property type="project" value="UniProtKB-KW"/>
</dbReference>
<dbReference type="SUPFAM" id="SSF53067">
    <property type="entry name" value="Actin-like ATPase domain"/>
    <property type="match status" value="2"/>
</dbReference>
<dbReference type="InterPro" id="IPR029047">
    <property type="entry name" value="HSP70_peptide-bd_sf"/>
</dbReference>
<dbReference type="PROSITE" id="PS00329">
    <property type="entry name" value="HSP70_2"/>
    <property type="match status" value="1"/>
</dbReference>
<organism evidence="7 8">
    <name type="scientific">Calicophoron daubneyi</name>
    <name type="common">Rumen fluke</name>
    <name type="synonym">Paramphistomum daubneyi</name>
    <dbReference type="NCBI Taxonomy" id="300641"/>
    <lineage>
        <taxon>Eukaryota</taxon>
        <taxon>Metazoa</taxon>
        <taxon>Spiralia</taxon>
        <taxon>Lophotrochozoa</taxon>
        <taxon>Platyhelminthes</taxon>
        <taxon>Trematoda</taxon>
        <taxon>Digenea</taxon>
        <taxon>Plagiorchiida</taxon>
        <taxon>Pronocephalata</taxon>
        <taxon>Paramphistomoidea</taxon>
        <taxon>Paramphistomidae</taxon>
        <taxon>Calicophoron</taxon>
    </lineage>
</organism>
<dbReference type="Proteomes" id="UP001497525">
    <property type="component" value="Unassembled WGS sequence"/>
</dbReference>
<dbReference type="PRINTS" id="PR00301">
    <property type="entry name" value="HEATSHOCK70"/>
</dbReference>
<evidence type="ECO:0000256" key="3">
    <source>
        <dbReference type="ARBA" id="ARBA00022840"/>
    </source>
</evidence>
<reference evidence="7" key="1">
    <citation type="submission" date="2024-06" db="EMBL/GenBank/DDBJ databases">
        <authorList>
            <person name="Liu X."/>
            <person name="Lenzi L."/>
            <person name="Haldenby T S."/>
            <person name="Uol C."/>
        </authorList>
    </citation>
    <scope>NUCLEOTIDE SEQUENCE</scope>
</reference>
<gene>
    <name evidence="7" type="ORF">CDAUBV1_LOCUS10763</name>
</gene>
<dbReference type="CDD" id="cd24028">
    <property type="entry name" value="ASKHA_NBD_HSP70_HSPA1-like"/>
    <property type="match status" value="1"/>
</dbReference>
<comment type="caution">
    <text evidence="7">The sequence shown here is derived from an EMBL/GenBank/DDBJ whole genome shotgun (WGS) entry which is preliminary data.</text>
</comment>
<dbReference type="PROSITE" id="PS00297">
    <property type="entry name" value="HSP70_1"/>
    <property type="match status" value="1"/>
</dbReference>
<dbReference type="Gene3D" id="3.30.30.30">
    <property type="match status" value="1"/>
</dbReference>
<dbReference type="InterPro" id="IPR013126">
    <property type="entry name" value="Hsp_70_fam"/>
</dbReference>
<dbReference type="SUPFAM" id="SSF100920">
    <property type="entry name" value="Heat shock protein 70kD (HSP70), peptide-binding domain"/>
    <property type="match status" value="1"/>
</dbReference>
<dbReference type="SUPFAM" id="SSF100934">
    <property type="entry name" value="Heat shock protein 70kD (HSP70), C-terminal subdomain"/>
    <property type="match status" value="1"/>
</dbReference>
<evidence type="ECO:0000313" key="7">
    <source>
        <dbReference type="EMBL" id="CAL5136637.1"/>
    </source>
</evidence>